<name>A0A2J7PKT2_9NEOP</name>
<dbReference type="InParanoid" id="A0A2J7PKT2"/>
<dbReference type="AlphaFoldDB" id="A0A2J7PKT2"/>
<evidence type="ECO:0000313" key="1">
    <source>
        <dbReference type="EMBL" id="PNF16940.1"/>
    </source>
</evidence>
<reference evidence="1 2" key="1">
    <citation type="submission" date="2017-12" db="EMBL/GenBank/DDBJ databases">
        <title>Hemimetabolous genomes reveal molecular basis of termite eusociality.</title>
        <authorList>
            <person name="Harrison M.C."/>
            <person name="Jongepier E."/>
            <person name="Robertson H.M."/>
            <person name="Arning N."/>
            <person name="Bitard-Feildel T."/>
            <person name="Chao H."/>
            <person name="Childers C.P."/>
            <person name="Dinh H."/>
            <person name="Doddapaneni H."/>
            <person name="Dugan S."/>
            <person name="Gowin J."/>
            <person name="Greiner C."/>
            <person name="Han Y."/>
            <person name="Hu H."/>
            <person name="Hughes D.S.T."/>
            <person name="Huylmans A.-K."/>
            <person name="Kemena C."/>
            <person name="Kremer L.P.M."/>
            <person name="Lee S.L."/>
            <person name="Lopez-Ezquerra A."/>
            <person name="Mallet L."/>
            <person name="Monroy-Kuhn J.M."/>
            <person name="Moser A."/>
            <person name="Murali S.C."/>
            <person name="Muzny D.M."/>
            <person name="Otani S."/>
            <person name="Piulachs M.-D."/>
            <person name="Poelchau M."/>
            <person name="Qu J."/>
            <person name="Schaub F."/>
            <person name="Wada-Katsumata A."/>
            <person name="Worley K.C."/>
            <person name="Xie Q."/>
            <person name="Ylla G."/>
            <person name="Poulsen M."/>
            <person name="Gibbs R.A."/>
            <person name="Schal C."/>
            <person name="Richards S."/>
            <person name="Belles X."/>
            <person name="Korb J."/>
            <person name="Bornberg-Bauer E."/>
        </authorList>
    </citation>
    <scope>NUCLEOTIDE SEQUENCE [LARGE SCALE GENOMIC DNA]</scope>
    <source>
        <tissue evidence="1">Whole body</tissue>
    </source>
</reference>
<organism evidence="1 2">
    <name type="scientific">Cryptotermes secundus</name>
    <dbReference type="NCBI Taxonomy" id="105785"/>
    <lineage>
        <taxon>Eukaryota</taxon>
        <taxon>Metazoa</taxon>
        <taxon>Ecdysozoa</taxon>
        <taxon>Arthropoda</taxon>
        <taxon>Hexapoda</taxon>
        <taxon>Insecta</taxon>
        <taxon>Pterygota</taxon>
        <taxon>Neoptera</taxon>
        <taxon>Polyneoptera</taxon>
        <taxon>Dictyoptera</taxon>
        <taxon>Blattodea</taxon>
        <taxon>Blattoidea</taxon>
        <taxon>Termitoidae</taxon>
        <taxon>Kalotermitidae</taxon>
        <taxon>Cryptotermitinae</taxon>
        <taxon>Cryptotermes</taxon>
    </lineage>
</organism>
<keyword evidence="2" id="KW-1185">Reference proteome</keyword>
<protein>
    <submittedName>
        <fullName evidence="1">Uncharacterized protein</fullName>
    </submittedName>
</protein>
<evidence type="ECO:0000313" key="2">
    <source>
        <dbReference type="Proteomes" id="UP000235965"/>
    </source>
</evidence>
<accession>A0A2J7PKT2</accession>
<gene>
    <name evidence="1" type="ORF">B7P43_G03154</name>
</gene>
<sequence>MASDVGHHGGKLETNCLSTSSIMLKSGSVQMQIYYKTADIHSIHWYKYSSCAPSTSVHFELGVSMN</sequence>
<comment type="caution">
    <text evidence="1">The sequence shown here is derived from an EMBL/GenBank/DDBJ whole genome shotgun (WGS) entry which is preliminary data.</text>
</comment>
<dbReference type="Proteomes" id="UP000235965">
    <property type="component" value="Unassembled WGS sequence"/>
</dbReference>
<proteinExistence type="predicted"/>
<dbReference type="EMBL" id="NEVH01024531">
    <property type="protein sequence ID" value="PNF16940.1"/>
    <property type="molecule type" value="Genomic_DNA"/>
</dbReference>